<keyword evidence="2" id="KW-1185">Reference proteome</keyword>
<gene>
    <name evidence="1" type="ORF">LZ495_16795</name>
</gene>
<name>A0AA41Q1S3_9ACTN</name>
<dbReference type="GO" id="GO:0016491">
    <property type="term" value="F:oxidoreductase activity"/>
    <property type="evidence" value="ECO:0007669"/>
    <property type="project" value="InterPro"/>
</dbReference>
<dbReference type="AlphaFoldDB" id="A0AA41Q1S3"/>
<proteinExistence type="predicted"/>
<dbReference type="Proteomes" id="UP001165378">
    <property type="component" value="Unassembled WGS sequence"/>
</dbReference>
<reference evidence="1" key="1">
    <citation type="submission" date="2022-01" db="EMBL/GenBank/DDBJ databases">
        <title>Genome-Based Taxonomic Classification of the Phylum Actinobacteria.</title>
        <authorList>
            <person name="Gao Y."/>
        </authorList>
    </citation>
    <scope>NUCLEOTIDE SEQUENCE</scope>
    <source>
        <strain evidence="1">KLBMP 8922</strain>
    </source>
</reference>
<protein>
    <submittedName>
        <fullName evidence="1">VlmB-like protein</fullName>
    </submittedName>
</protein>
<sequence>MTDRTGPGAEPRTYAAEADWDTARALFDGGDELVLSAEQCGIRYWFDNVPQGTLRGHAEGHLPEVTTPELVREPGPLHEALIQEVAFRTLAEERAAASLAYLVLDAPDLVCHEFYATQLIDETRHAMVFREHLVDLGVPRDQVQARIDELVGDDRQRILTPLEDYVLPVIRDNHDFIGAVVLLTTLVEGVLAPAFEQSERKWRPLDPVMADIQKGAGIDEVRHLAVGSSLVRRHLEKNPGDTERLVQIVRDGMHLFYELPVIDQLSRWEALFQEGIAQHAELLADYEVWPGRRLLDTTPEERIGNTFEMTARIHEHRLKDMGLSAALA</sequence>
<organism evidence="1 2">
    <name type="scientific">Yinghuangia soli</name>
    <dbReference type="NCBI Taxonomy" id="2908204"/>
    <lineage>
        <taxon>Bacteria</taxon>
        <taxon>Bacillati</taxon>
        <taxon>Actinomycetota</taxon>
        <taxon>Actinomycetes</taxon>
        <taxon>Kitasatosporales</taxon>
        <taxon>Streptomycetaceae</taxon>
        <taxon>Yinghuangia</taxon>
    </lineage>
</organism>
<comment type="caution">
    <text evidence="1">The sequence shown here is derived from an EMBL/GenBank/DDBJ whole genome shotgun (WGS) entry which is preliminary data.</text>
</comment>
<dbReference type="InterPro" id="IPR009078">
    <property type="entry name" value="Ferritin-like_SF"/>
</dbReference>
<dbReference type="InterPro" id="IPR012348">
    <property type="entry name" value="RNR-like"/>
</dbReference>
<dbReference type="EMBL" id="JAKFHA010000008">
    <property type="protein sequence ID" value="MCF2528864.1"/>
    <property type="molecule type" value="Genomic_DNA"/>
</dbReference>
<accession>A0AA41Q1S3</accession>
<dbReference type="SUPFAM" id="SSF47240">
    <property type="entry name" value="Ferritin-like"/>
    <property type="match status" value="1"/>
</dbReference>
<evidence type="ECO:0000313" key="2">
    <source>
        <dbReference type="Proteomes" id="UP001165378"/>
    </source>
</evidence>
<evidence type="ECO:0000313" key="1">
    <source>
        <dbReference type="EMBL" id="MCF2528864.1"/>
    </source>
</evidence>
<dbReference type="Gene3D" id="1.10.620.20">
    <property type="entry name" value="Ribonucleotide Reductase, subunit A"/>
    <property type="match status" value="1"/>
</dbReference>
<dbReference type="RefSeq" id="WP_235053028.1">
    <property type="nucleotide sequence ID" value="NZ_JAKFHA010000008.1"/>
</dbReference>